<sequence length="187" mass="21855">MHILTEFDCLGTRKLSMLEEENRELNIASARREESLKQTNLRLEEKINEGLMMQRQIDNMMLEARKMKDHESNRMTSADQANQVQMLEMECQLNQLRHEVNKLKREKEEAERRLNQRTMDMKDRLEQSCSTNRTLQNYIHFLKNSYACAFNDSPHITSLSHLQDLNSRDFLAGDFVGNVGSGAGNIF</sequence>
<dbReference type="STRING" id="6412.T1G7U9"/>
<dbReference type="EMBL" id="AMQM01008225">
    <property type="status" value="NOT_ANNOTATED_CDS"/>
    <property type="molecule type" value="Genomic_DNA"/>
</dbReference>
<accession>T1G7U9</accession>
<evidence type="ECO:0000256" key="4">
    <source>
        <dbReference type="ARBA" id="ARBA00023054"/>
    </source>
</evidence>
<keyword evidence="9" id="KW-1185">Reference proteome</keyword>
<gene>
    <name evidence="8" type="primary">20217146</name>
    <name evidence="7" type="ORF">HELRODRAFT_90717</name>
</gene>
<evidence type="ECO:0000313" key="7">
    <source>
        <dbReference type="EMBL" id="ESN90919.1"/>
    </source>
</evidence>
<evidence type="ECO:0000256" key="2">
    <source>
        <dbReference type="ARBA" id="ARBA00009316"/>
    </source>
</evidence>
<dbReference type="AlphaFoldDB" id="T1G7U9"/>
<dbReference type="InterPro" id="IPR026099">
    <property type="entry name" value="Odf2-rel"/>
</dbReference>
<evidence type="ECO:0000256" key="5">
    <source>
        <dbReference type="ARBA" id="ARBA00023212"/>
    </source>
</evidence>
<comment type="subcellular location">
    <subcellularLocation>
        <location evidence="1">Cytoplasm</location>
        <location evidence="1">Cytoskeleton</location>
        <location evidence="1">Microtubule organizing center</location>
        <location evidence="1">Centrosome</location>
    </subcellularLocation>
</comment>
<protein>
    <submittedName>
        <fullName evidence="7 8">Uncharacterized protein</fullName>
    </submittedName>
</protein>
<dbReference type="GeneID" id="20217146"/>
<dbReference type="InParanoid" id="T1G7U9"/>
<dbReference type="Proteomes" id="UP000015101">
    <property type="component" value="Unassembled WGS sequence"/>
</dbReference>
<dbReference type="EnsemblMetazoa" id="HelroT90717">
    <property type="protein sequence ID" value="HelroP90717"/>
    <property type="gene ID" value="HelroG90717"/>
</dbReference>
<dbReference type="PANTHER" id="PTHR23162:SF10">
    <property type="entry name" value="FI13205P"/>
    <property type="match status" value="1"/>
</dbReference>
<proteinExistence type="inferred from homology"/>
<dbReference type="CTD" id="20217146"/>
<evidence type="ECO:0000313" key="9">
    <source>
        <dbReference type="Proteomes" id="UP000015101"/>
    </source>
</evidence>
<evidence type="ECO:0000313" key="8">
    <source>
        <dbReference type="EnsemblMetazoa" id="HelroP90717"/>
    </source>
</evidence>
<dbReference type="EMBL" id="KB097739">
    <property type="protein sequence ID" value="ESN90919.1"/>
    <property type="molecule type" value="Genomic_DNA"/>
</dbReference>
<feature type="coiled-coil region" evidence="6">
    <location>
        <begin position="86"/>
        <end position="120"/>
    </location>
</feature>
<evidence type="ECO:0000256" key="3">
    <source>
        <dbReference type="ARBA" id="ARBA00022490"/>
    </source>
</evidence>
<keyword evidence="5" id="KW-0206">Cytoskeleton</keyword>
<reference evidence="7 9" key="2">
    <citation type="journal article" date="2013" name="Nature">
        <title>Insights into bilaterian evolution from three spiralian genomes.</title>
        <authorList>
            <person name="Simakov O."/>
            <person name="Marletaz F."/>
            <person name="Cho S.J."/>
            <person name="Edsinger-Gonzales E."/>
            <person name="Havlak P."/>
            <person name="Hellsten U."/>
            <person name="Kuo D.H."/>
            <person name="Larsson T."/>
            <person name="Lv J."/>
            <person name="Arendt D."/>
            <person name="Savage R."/>
            <person name="Osoegawa K."/>
            <person name="de Jong P."/>
            <person name="Grimwood J."/>
            <person name="Chapman J.A."/>
            <person name="Shapiro H."/>
            <person name="Aerts A."/>
            <person name="Otillar R.P."/>
            <person name="Terry A.Y."/>
            <person name="Boore J.L."/>
            <person name="Grigoriev I.V."/>
            <person name="Lindberg D.R."/>
            <person name="Seaver E.C."/>
            <person name="Weisblat D.A."/>
            <person name="Putnam N.H."/>
            <person name="Rokhsar D.S."/>
        </authorList>
    </citation>
    <scope>NUCLEOTIDE SEQUENCE</scope>
</reference>
<evidence type="ECO:0000256" key="1">
    <source>
        <dbReference type="ARBA" id="ARBA00004300"/>
    </source>
</evidence>
<dbReference type="KEGG" id="hro:HELRODRAFT_90717"/>
<keyword evidence="4 6" id="KW-0175">Coiled coil</keyword>
<reference evidence="8" key="3">
    <citation type="submission" date="2015-06" db="UniProtKB">
        <authorList>
            <consortium name="EnsemblMetazoa"/>
        </authorList>
    </citation>
    <scope>IDENTIFICATION</scope>
</reference>
<evidence type="ECO:0000256" key="6">
    <source>
        <dbReference type="SAM" id="Coils"/>
    </source>
</evidence>
<dbReference type="GO" id="GO:0005813">
    <property type="term" value="C:centrosome"/>
    <property type="evidence" value="ECO:0007669"/>
    <property type="project" value="UniProtKB-SubCell"/>
</dbReference>
<dbReference type="HOGENOM" id="CLU_1449222_0_0_1"/>
<comment type="similarity">
    <text evidence="2">Belongs to the ODF2 family.</text>
</comment>
<dbReference type="OMA" id="MLEMECQ"/>
<organism evidence="8 9">
    <name type="scientific">Helobdella robusta</name>
    <name type="common">Californian leech</name>
    <dbReference type="NCBI Taxonomy" id="6412"/>
    <lineage>
        <taxon>Eukaryota</taxon>
        <taxon>Metazoa</taxon>
        <taxon>Spiralia</taxon>
        <taxon>Lophotrochozoa</taxon>
        <taxon>Annelida</taxon>
        <taxon>Clitellata</taxon>
        <taxon>Hirudinea</taxon>
        <taxon>Rhynchobdellida</taxon>
        <taxon>Glossiphoniidae</taxon>
        <taxon>Helobdella</taxon>
    </lineage>
</organism>
<dbReference type="PANTHER" id="PTHR23162">
    <property type="entry name" value="OUTER DENSE FIBER OF SPERM TAILS 2"/>
    <property type="match status" value="1"/>
</dbReference>
<dbReference type="RefSeq" id="XP_009030979.1">
    <property type="nucleotide sequence ID" value="XM_009032731.1"/>
</dbReference>
<dbReference type="OrthoDB" id="413404at2759"/>
<keyword evidence="3" id="KW-0963">Cytoplasm</keyword>
<name>T1G7U9_HELRO</name>
<reference evidence="9" key="1">
    <citation type="submission" date="2012-12" db="EMBL/GenBank/DDBJ databases">
        <authorList>
            <person name="Hellsten U."/>
            <person name="Grimwood J."/>
            <person name="Chapman J.A."/>
            <person name="Shapiro H."/>
            <person name="Aerts A."/>
            <person name="Otillar R.P."/>
            <person name="Terry A.Y."/>
            <person name="Boore J.L."/>
            <person name="Simakov O."/>
            <person name="Marletaz F."/>
            <person name="Cho S.-J."/>
            <person name="Edsinger-Gonzales E."/>
            <person name="Havlak P."/>
            <person name="Kuo D.-H."/>
            <person name="Larsson T."/>
            <person name="Lv J."/>
            <person name="Arendt D."/>
            <person name="Savage R."/>
            <person name="Osoegawa K."/>
            <person name="de Jong P."/>
            <person name="Lindberg D.R."/>
            <person name="Seaver E.C."/>
            <person name="Weisblat D.A."/>
            <person name="Putnam N.H."/>
            <person name="Grigoriev I.V."/>
            <person name="Rokhsar D.S."/>
        </authorList>
    </citation>
    <scope>NUCLEOTIDE SEQUENCE</scope>
</reference>
<dbReference type="eggNOG" id="ENOG502QUXQ">
    <property type="taxonomic scope" value="Eukaryota"/>
</dbReference>